<sequence>MDRDGALEPIAPLVEYYTREMGQLAGRLMAALSLLVDLEDSYGWADQSAQARETVRYSRALVASVLRGVSTAQAERGDDAGLGEAIDGTLQRMFARRNGQHEG</sequence>
<evidence type="ECO:0000313" key="1">
    <source>
        <dbReference type="EMBL" id="CAA9539445.1"/>
    </source>
</evidence>
<dbReference type="AlphaFoldDB" id="A0A6J4U2X4"/>
<name>A0A6J4U2X4_9BACT</name>
<dbReference type="EMBL" id="CADCWE010000110">
    <property type="protein sequence ID" value="CAA9539445.1"/>
    <property type="molecule type" value="Genomic_DNA"/>
</dbReference>
<protein>
    <submittedName>
        <fullName evidence="1">Uncharacterized protein</fullName>
    </submittedName>
</protein>
<gene>
    <name evidence="1" type="ORF">AVDCRST_MAG73-1768</name>
</gene>
<accession>A0A6J4U2X4</accession>
<reference evidence="1" key="1">
    <citation type="submission" date="2020-02" db="EMBL/GenBank/DDBJ databases">
        <authorList>
            <person name="Meier V. D."/>
        </authorList>
    </citation>
    <scope>NUCLEOTIDE SEQUENCE</scope>
    <source>
        <strain evidence="1">AVDCRST_MAG73</strain>
    </source>
</reference>
<proteinExistence type="predicted"/>
<organism evidence="1">
    <name type="scientific">uncultured Thermomicrobiales bacterium</name>
    <dbReference type="NCBI Taxonomy" id="1645740"/>
    <lineage>
        <taxon>Bacteria</taxon>
        <taxon>Pseudomonadati</taxon>
        <taxon>Thermomicrobiota</taxon>
        <taxon>Thermomicrobia</taxon>
        <taxon>Thermomicrobiales</taxon>
        <taxon>environmental samples</taxon>
    </lineage>
</organism>